<accession>A0AAE1EI65</accession>
<dbReference type="EMBL" id="JAWQEG010007068">
    <property type="protein sequence ID" value="KAK3853167.1"/>
    <property type="molecule type" value="Genomic_DNA"/>
</dbReference>
<dbReference type="Proteomes" id="UP001286313">
    <property type="component" value="Unassembled WGS sequence"/>
</dbReference>
<sequence>MPYSPPVPYSPSFPSSSSPHLNASIFSCPPLLFLPFQPFLFLSPSQRLNLLLTPTPLPSLPRLPSHLNASLFSCPPLPFLPFLTLPLPPHLNALLFS</sequence>
<organism evidence="1 2">
    <name type="scientific">Petrolisthes cinctipes</name>
    <name type="common">Flat porcelain crab</name>
    <dbReference type="NCBI Taxonomy" id="88211"/>
    <lineage>
        <taxon>Eukaryota</taxon>
        <taxon>Metazoa</taxon>
        <taxon>Ecdysozoa</taxon>
        <taxon>Arthropoda</taxon>
        <taxon>Crustacea</taxon>
        <taxon>Multicrustacea</taxon>
        <taxon>Malacostraca</taxon>
        <taxon>Eumalacostraca</taxon>
        <taxon>Eucarida</taxon>
        <taxon>Decapoda</taxon>
        <taxon>Pleocyemata</taxon>
        <taxon>Anomura</taxon>
        <taxon>Galatheoidea</taxon>
        <taxon>Porcellanidae</taxon>
        <taxon>Petrolisthes</taxon>
    </lineage>
</organism>
<proteinExistence type="predicted"/>
<reference evidence="1" key="1">
    <citation type="submission" date="2023-10" db="EMBL/GenBank/DDBJ databases">
        <title>Genome assemblies of two species of porcelain crab, Petrolisthes cinctipes and Petrolisthes manimaculis (Anomura: Porcellanidae).</title>
        <authorList>
            <person name="Angst P."/>
        </authorList>
    </citation>
    <scope>NUCLEOTIDE SEQUENCE</scope>
    <source>
        <strain evidence="1">PB745_01</strain>
        <tissue evidence="1">Gill</tissue>
    </source>
</reference>
<name>A0AAE1EI65_PETCI</name>
<evidence type="ECO:0000313" key="2">
    <source>
        <dbReference type="Proteomes" id="UP001286313"/>
    </source>
</evidence>
<keyword evidence="2" id="KW-1185">Reference proteome</keyword>
<evidence type="ECO:0000313" key="1">
    <source>
        <dbReference type="EMBL" id="KAK3853167.1"/>
    </source>
</evidence>
<comment type="caution">
    <text evidence="1">The sequence shown here is derived from an EMBL/GenBank/DDBJ whole genome shotgun (WGS) entry which is preliminary data.</text>
</comment>
<protein>
    <submittedName>
        <fullName evidence="1">Uncharacterized protein</fullName>
    </submittedName>
</protein>
<dbReference type="AlphaFoldDB" id="A0AAE1EI65"/>
<gene>
    <name evidence="1" type="ORF">Pcinc_040276</name>
</gene>